<dbReference type="RefSeq" id="WP_160044364.1">
    <property type="nucleotide sequence ID" value="NZ_BORQ01000002.1"/>
</dbReference>
<evidence type="ECO:0008006" key="3">
    <source>
        <dbReference type="Google" id="ProtNLM"/>
    </source>
</evidence>
<sequence length="146" mass="15762">MTPVFDSDRALGTSRFRVLVLVILLLAAHGGTMTSGEMARHLRVHAVYLRKIMSPLLKRGIIEAKEGRDGGYTLRAPPEHISLAVALEAVSDEKYKPGDQNAGAAESASDGLDQVIVEVRHCVMNCLAKYSIADISADNIRSGLFS</sequence>
<organism evidence="1 2">
    <name type="scientific">Paenibacillus albilobatus</name>
    <dbReference type="NCBI Taxonomy" id="2716884"/>
    <lineage>
        <taxon>Bacteria</taxon>
        <taxon>Bacillati</taxon>
        <taxon>Bacillota</taxon>
        <taxon>Bacilli</taxon>
        <taxon>Bacillales</taxon>
        <taxon>Paenibacillaceae</taxon>
        <taxon>Paenibacillus</taxon>
    </lineage>
</organism>
<dbReference type="AlphaFoldDB" id="A0A919XG43"/>
<evidence type="ECO:0000313" key="2">
    <source>
        <dbReference type="Proteomes" id="UP000679779"/>
    </source>
</evidence>
<name>A0A919XG43_9BACL</name>
<dbReference type="PROSITE" id="PS01332">
    <property type="entry name" value="HTH_RRF2_1"/>
    <property type="match status" value="1"/>
</dbReference>
<gene>
    <name evidence="1" type="ORF">J2TS6_22200</name>
</gene>
<dbReference type="Gene3D" id="1.10.10.10">
    <property type="entry name" value="Winged helix-like DNA-binding domain superfamily/Winged helix DNA-binding domain"/>
    <property type="match status" value="1"/>
</dbReference>
<protein>
    <recommendedName>
        <fullName evidence="3">Rrf2 family transcriptional regulator</fullName>
    </recommendedName>
</protein>
<proteinExistence type="predicted"/>
<dbReference type="Pfam" id="PF02082">
    <property type="entry name" value="Rrf2"/>
    <property type="match status" value="1"/>
</dbReference>
<dbReference type="InterPro" id="IPR000944">
    <property type="entry name" value="Tscrpt_reg_Rrf2"/>
</dbReference>
<dbReference type="InterPro" id="IPR030489">
    <property type="entry name" value="TR_Rrf2-type_CS"/>
</dbReference>
<dbReference type="InterPro" id="IPR036390">
    <property type="entry name" value="WH_DNA-bd_sf"/>
</dbReference>
<dbReference type="GO" id="GO:0005829">
    <property type="term" value="C:cytosol"/>
    <property type="evidence" value="ECO:0007669"/>
    <property type="project" value="TreeGrafter"/>
</dbReference>
<evidence type="ECO:0000313" key="1">
    <source>
        <dbReference type="EMBL" id="GIO31079.1"/>
    </source>
</evidence>
<comment type="caution">
    <text evidence="1">The sequence shown here is derived from an EMBL/GenBank/DDBJ whole genome shotgun (WGS) entry which is preliminary data.</text>
</comment>
<dbReference type="Proteomes" id="UP000679779">
    <property type="component" value="Unassembled WGS sequence"/>
</dbReference>
<dbReference type="InterPro" id="IPR036388">
    <property type="entry name" value="WH-like_DNA-bd_sf"/>
</dbReference>
<dbReference type="SUPFAM" id="SSF46785">
    <property type="entry name" value="Winged helix' DNA-binding domain"/>
    <property type="match status" value="1"/>
</dbReference>
<dbReference type="EMBL" id="BORQ01000002">
    <property type="protein sequence ID" value="GIO31079.1"/>
    <property type="molecule type" value="Genomic_DNA"/>
</dbReference>
<dbReference type="GO" id="GO:0003700">
    <property type="term" value="F:DNA-binding transcription factor activity"/>
    <property type="evidence" value="ECO:0007669"/>
    <property type="project" value="TreeGrafter"/>
</dbReference>
<accession>A0A919XG43</accession>
<keyword evidence="2" id="KW-1185">Reference proteome</keyword>
<dbReference type="PROSITE" id="PS51197">
    <property type="entry name" value="HTH_RRF2_2"/>
    <property type="match status" value="1"/>
</dbReference>
<reference evidence="1" key="1">
    <citation type="submission" date="2021-03" db="EMBL/GenBank/DDBJ databases">
        <title>Antimicrobial resistance genes in bacteria isolated from Japanese honey, and their potential for conferring macrolide and lincosamide resistance in the American foulbrood pathogen Paenibacillus larvae.</title>
        <authorList>
            <person name="Okamoto M."/>
            <person name="Kumagai M."/>
            <person name="Kanamori H."/>
            <person name="Takamatsu D."/>
        </authorList>
    </citation>
    <scope>NUCLEOTIDE SEQUENCE</scope>
    <source>
        <strain evidence="1">J2TS6</strain>
    </source>
</reference>
<dbReference type="PANTHER" id="PTHR33221">
    <property type="entry name" value="WINGED HELIX-TURN-HELIX TRANSCRIPTIONAL REGULATOR, RRF2 FAMILY"/>
    <property type="match status" value="1"/>
</dbReference>
<dbReference type="PANTHER" id="PTHR33221:SF15">
    <property type="entry name" value="HTH-TYPE TRANSCRIPTIONAL REGULATOR YWGB-RELATED"/>
    <property type="match status" value="1"/>
</dbReference>